<comment type="caution">
    <text evidence="1">The sequence shown here is derived from an EMBL/GenBank/DDBJ whole genome shotgun (WGS) entry which is preliminary data.</text>
</comment>
<dbReference type="Proteomes" id="UP000661112">
    <property type="component" value="Unassembled WGS sequence"/>
</dbReference>
<evidence type="ECO:0000313" key="2">
    <source>
        <dbReference type="Proteomes" id="UP000661112"/>
    </source>
</evidence>
<dbReference type="EMBL" id="JACJSG010000020">
    <property type="protein sequence ID" value="MBD2502105.1"/>
    <property type="molecule type" value="Genomic_DNA"/>
</dbReference>
<evidence type="ECO:0000313" key="1">
    <source>
        <dbReference type="EMBL" id="MBD2502105.1"/>
    </source>
</evidence>
<keyword evidence="2" id="KW-1185">Reference proteome</keyword>
<organism evidence="1 2">
    <name type="scientific">Anabaena azotica FACHB-119</name>
    <dbReference type="NCBI Taxonomy" id="947527"/>
    <lineage>
        <taxon>Bacteria</taxon>
        <taxon>Bacillati</taxon>
        <taxon>Cyanobacteriota</taxon>
        <taxon>Cyanophyceae</taxon>
        <taxon>Nostocales</taxon>
        <taxon>Nostocaceae</taxon>
        <taxon>Anabaena</taxon>
        <taxon>Anabaena azotica</taxon>
    </lineage>
</organism>
<accession>A0ABR8D4J3</accession>
<sequence>MSQQASRTEIIEWAKYLTVHFEGYFTCRLSTDPDPTNEGRGMSGYTMALVKEENLDRVIRLQVNEEFINKNIRTRPPAEEMGFVELLQQGVSVKQVTFDGQPLPNHPLCGAKVNLLGKDEPANGPTFESRNNITGSDDNFSFAIEPFELEICNDQIKITAQDYLDPADVGKPPQESKPIWKILDPAIYGRRLPVSFEIGSQEVARALNVFDLYGYFYDRRRFLQKQIDLLKQKNSLDADEQVQLEQFKSRLYQLEFWGDRIISKLGTKVDWSFEINGNKTVSDNLGGKANLELPWPVKFWFGGWDGDFLIGYMRGSLSIPFEKDS</sequence>
<proteinExistence type="predicted"/>
<gene>
    <name evidence="1" type="ORF">H6G83_16045</name>
</gene>
<protein>
    <submittedName>
        <fullName evidence="1">Uncharacterized protein</fullName>
    </submittedName>
</protein>
<dbReference type="RefSeq" id="WP_190474026.1">
    <property type="nucleotide sequence ID" value="NZ_JACJSG010000020.1"/>
</dbReference>
<name>A0ABR8D4J3_9NOST</name>
<reference evidence="1 2" key="1">
    <citation type="journal article" date="2020" name="ISME J.">
        <title>Comparative genomics reveals insights into cyanobacterial evolution and habitat adaptation.</title>
        <authorList>
            <person name="Chen M.Y."/>
            <person name="Teng W.K."/>
            <person name="Zhao L."/>
            <person name="Hu C.X."/>
            <person name="Zhou Y.K."/>
            <person name="Han B.P."/>
            <person name="Song L.R."/>
            <person name="Shu W.S."/>
        </authorList>
    </citation>
    <scope>NUCLEOTIDE SEQUENCE [LARGE SCALE GENOMIC DNA]</scope>
    <source>
        <strain evidence="1 2">FACHB-119</strain>
    </source>
</reference>